<keyword evidence="5 7" id="KW-0472">Membrane</keyword>
<dbReference type="RefSeq" id="XP_013331142.1">
    <property type="nucleotide sequence ID" value="XM_013475688.1"/>
</dbReference>
<dbReference type="STRING" id="1408163.A0A0F4Z2D3"/>
<proteinExistence type="inferred from homology"/>
<comment type="caution">
    <text evidence="8">The sequence shown here is derived from an EMBL/GenBank/DDBJ whole genome shotgun (WGS) entry which is preliminary data.</text>
</comment>
<feature type="region of interest" description="Disordered" evidence="6">
    <location>
        <begin position="23"/>
        <end position="42"/>
    </location>
</feature>
<evidence type="ECO:0000256" key="3">
    <source>
        <dbReference type="ARBA" id="ARBA00022692"/>
    </source>
</evidence>
<comment type="similarity">
    <text evidence="2">Belongs to the UPF0220 family.</text>
</comment>
<reference evidence="8 9" key="1">
    <citation type="submission" date="2015-04" db="EMBL/GenBank/DDBJ databases">
        <authorList>
            <person name="Heijne W.H."/>
            <person name="Fedorova N.D."/>
            <person name="Nierman W.C."/>
            <person name="Vollebregt A.W."/>
            <person name="Zhao Z."/>
            <person name="Wu L."/>
            <person name="Kumar M."/>
            <person name="Stam H."/>
            <person name="van den Berg M.A."/>
            <person name="Pel H.J."/>
        </authorList>
    </citation>
    <scope>NUCLEOTIDE SEQUENCE [LARGE SCALE GENOMIC DNA]</scope>
    <source>
        <strain evidence="8 9">CBS 393.64</strain>
    </source>
</reference>
<name>A0A0F4Z2D3_RASE3</name>
<evidence type="ECO:0000256" key="2">
    <source>
        <dbReference type="ARBA" id="ARBA00005335"/>
    </source>
</evidence>
<dbReference type="GeneID" id="25313782"/>
<feature type="compositionally biased region" description="Polar residues" evidence="6">
    <location>
        <begin position="30"/>
        <end position="42"/>
    </location>
</feature>
<dbReference type="InterPro" id="IPR007919">
    <property type="entry name" value="UPF0220"/>
</dbReference>
<evidence type="ECO:0000313" key="8">
    <source>
        <dbReference type="EMBL" id="KKA24530.1"/>
    </source>
</evidence>
<feature type="transmembrane region" description="Helical" evidence="7">
    <location>
        <begin position="210"/>
        <end position="229"/>
    </location>
</feature>
<evidence type="ECO:0000256" key="1">
    <source>
        <dbReference type="ARBA" id="ARBA00004141"/>
    </source>
</evidence>
<dbReference type="PANTHER" id="PTHR13180">
    <property type="entry name" value="SMALL MEMBRANE PROTEIN-RELATED"/>
    <property type="match status" value="1"/>
</dbReference>
<dbReference type="Proteomes" id="UP000053958">
    <property type="component" value="Unassembled WGS sequence"/>
</dbReference>
<gene>
    <name evidence="8" type="ORF">T310_1431</name>
</gene>
<keyword evidence="4 7" id="KW-1133">Transmembrane helix</keyword>
<evidence type="ECO:0000256" key="7">
    <source>
        <dbReference type="SAM" id="Phobius"/>
    </source>
</evidence>
<feature type="transmembrane region" description="Helical" evidence="7">
    <location>
        <begin position="95"/>
        <end position="114"/>
    </location>
</feature>
<feature type="transmembrane region" description="Helical" evidence="7">
    <location>
        <begin position="241"/>
        <end position="261"/>
    </location>
</feature>
<dbReference type="AlphaFoldDB" id="A0A0F4Z2D3"/>
<evidence type="ECO:0000256" key="4">
    <source>
        <dbReference type="ARBA" id="ARBA00022989"/>
    </source>
</evidence>
<accession>A0A0F4Z2D3</accession>
<sequence>MFTGLPTSDLLMYILCKSVAPNHAKPPWSATPTSSSGTQQASNSESCLSVQPHLTSKPPCTSVSAIVFLGDRTMDPSDNRLWRFSKPEWLNNSNIRIAGVYSAGALFSLGFFFLVDAAAFSHSSRNGSNVHVKFVDWIPGICSALGMLVINTIEKSRLSADSYSYSGSEVAWKARFVLFLGFALLAGGLAGSVTVMVLKYVIKNYPLPTLYFGIANVVANSLVMLRHVVRLTFPLYDPDSLPHFVLYLSISICVFLAKGMAVSGQLIGQSG</sequence>
<keyword evidence="9" id="KW-1185">Reference proteome</keyword>
<organism evidence="8 9">
    <name type="scientific">Rasamsonia emersonii (strain ATCC 16479 / CBS 393.64 / IMI 116815)</name>
    <dbReference type="NCBI Taxonomy" id="1408163"/>
    <lineage>
        <taxon>Eukaryota</taxon>
        <taxon>Fungi</taxon>
        <taxon>Dikarya</taxon>
        <taxon>Ascomycota</taxon>
        <taxon>Pezizomycotina</taxon>
        <taxon>Eurotiomycetes</taxon>
        <taxon>Eurotiomycetidae</taxon>
        <taxon>Eurotiales</taxon>
        <taxon>Trichocomaceae</taxon>
        <taxon>Rasamsonia</taxon>
    </lineage>
</organism>
<comment type="subcellular location">
    <subcellularLocation>
        <location evidence="1">Membrane</location>
        <topology evidence="1">Multi-pass membrane protein</topology>
    </subcellularLocation>
</comment>
<evidence type="ECO:0000313" key="9">
    <source>
        <dbReference type="Proteomes" id="UP000053958"/>
    </source>
</evidence>
<feature type="transmembrane region" description="Helical" evidence="7">
    <location>
        <begin position="174"/>
        <end position="198"/>
    </location>
</feature>
<feature type="transmembrane region" description="Helical" evidence="7">
    <location>
        <begin position="134"/>
        <end position="153"/>
    </location>
</feature>
<keyword evidence="3 7" id="KW-0812">Transmembrane</keyword>
<evidence type="ECO:0000256" key="5">
    <source>
        <dbReference type="ARBA" id="ARBA00023136"/>
    </source>
</evidence>
<protein>
    <submittedName>
        <fullName evidence="8">Putative membrane protein</fullName>
    </submittedName>
</protein>
<dbReference type="OrthoDB" id="268928at2759"/>
<dbReference type="EMBL" id="LASV01000060">
    <property type="protein sequence ID" value="KKA24530.1"/>
    <property type="molecule type" value="Genomic_DNA"/>
</dbReference>
<dbReference type="GO" id="GO:0016020">
    <property type="term" value="C:membrane"/>
    <property type="evidence" value="ECO:0007669"/>
    <property type="project" value="UniProtKB-SubCell"/>
</dbReference>
<dbReference type="Pfam" id="PF05255">
    <property type="entry name" value="UPF0220"/>
    <property type="match status" value="1"/>
</dbReference>
<evidence type="ECO:0000256" key="6">
    <source>
        <dbReference type="SAM" id="MobiDB-lite"/>
    </source>
</evidence>